<comment type="caution">
    <text evidence="2">The sequence shown here is derived from an EMBL/GenBank/DDBJ whole genome shotgun (WGS) entry which is preliminary data.</text>
</comment>
<evidence type="ECO:0000256" key="1">
    <source>
        <dbReference type="SAM" id="MobiDB-lite"/>
    </source>
</evidence>
<accession>A0AAW1NDW1</accession>
<feature type="compositionally biased region" description="Basic and acidic residues" evidence="1">
    <location>
        <begin position="22"/>
        <end position="34"/>
    </location>
</feature>
<gene>
    <name evidence="2" type="ORF">QE152_g893</name>
</gene>
<feature type="compositionally biased region" description="Basic residues" evidence="1">
    <location>
        <begin position="7"/>
        <end position="21"/>
    </location>
</feature>
<dbReference type="AlphaFoldDB" id="A0AAW1NDW1"/>
<keyword evidence="3" id="KW-1185">Reference proteome</keyword>
<reference evidence="2 3" key="1">
    <citation type="journal article" date="2024" name="BMC Genomics">
        <title>De novo assembly and annotation of Popillia japonica's genome with initial clues to its potential as an invasive pest.</title>
        <authorList>
            <person name="Cucini C."/>
            <person name="Boschi S."/>
            <person name="Funari R."/>
            <person name="Cardaioli E."/>
            <person name="Iannotti N."/>
            <person name="Marturano G."/>
            <person name="Paoli F."/>
            <person name="Bruttini M."/>
            <person name="Carapelli A."/>
            <person name="Frati F."/>
            <person name="Nardi F."/>
        </authorList>
    </citation>
    <scope>NUCLEOTIDE SEQUENCE [LARGE SCALE GENOMIC DNA]</scope>
    <source>
        <strain evidence="2">DMR45628</strain>
    </source>
</reference>
<name>A0AAW1NDW1_POPJA</name>
<dbReference type="EMBL" id="JASPKY010000004">
    <property type="protein sequence ID" value="KAK9754882.1"/>
    <property type="molecule type" value="Genomic_DNA"/>
</dbReference>
<evidence type="ECO:0000313" key="3">
    <source>
        <dbReference type="Proteomes" id="UP001458880"/>
    </source>
</evidence>
<organism evidence="2 3">
    <name type="scientific">Popillia japonica</name>
    <name type="common">Japanese beetle</name>
    <dbReference type="NCBI Taxonomy" id="7064"/>
    <lineage>
        <taxon>Eukaryota</taxon>
        <taxon>Metazoa</taxon>
        <taxon>Ecdysozoa</taxon>
        <taxon>Arthropoda</taxon>
        <taxon>Hexapoda</taxon>
        <taxon>Insecta</taxon>
        <taxon>Pterygota</taxon>
        <taxon>Neoptera</taxon>
        <taxon>Endopterygota</taxon>
        <taxon>Coleoptera</taxon>
        <taxon>Polyphaga</taxon>
        <taxon>Scarabaeiformia</taxon>
        <taxon>Scarabaeidae</taxon>
        <taxon>Rutelinae</taxon>
        <taxon>Popillia</taxon>
    </lineage>
</organism>
<dbReference type="Proteomes" id="UP001458880">
    <property type="component" value="Unassembled WGS sequence"/>
</dbReference>
<proteinExistence type="predicted"/>
<evidence type="ECO:0000313" key="2">
    <source>
        <dbReference type="EMBL" id="KAK9754882.1"/>
    </source>
</evidence>
<sequence>MEVSRMRSLRHFNLKNFRSQKHKGDNDDRECTAERRRRMGQPKKSSKPAKEKDDVERTAIYTGEIRVEMLLVAKGRNIASAHIDWKQIREPCIVVIRGQRRIRN</sequence>
<feature type="region of interest" description="Disordered" evidence="1">
    <location>
        <begin position="1"/>
        <end position="55"/>
    </location>
</feature>
<feature type="compositionally biased region" description="Basic residues" evidence="1">
    <location>
        <begin position="35"/>
        <end position="47"/>
    </location>
</feature>
<protein>
    <submittedName>
        <fullName evidence="2">Uncharacterized protein</fullName>
    </submittedName>
</protein>